<accession>A0A4R7VQS6</accession>
<evidence type="ECO:0000313" key="3">
    <source>
        <dbReference type="Proteomes" id="UP000294927"/>
    </source>
</evidence>
<organism evidence="2 3">
    <name type="scientific">Actinophytocola oryzae</name>
    <dbReference type="NCBI Taxonomy" id="502181"/>
    <lineage>
        <taxon>Bacteria</taxon>
        <taxon>Bacillati</taxon>
        <taxon>Actinomycetota</taxon>
        <taxon>Actinomycetes</taxon>
        <taxon>Pseudonocardiales</taxon>
        <taxon>Pseudonocardiaceae</taxon>
    </lineage>
</organism>
<dbReference type="InterPro" id="IPR019026">
    <property type="entry name" value="Peptidase_M64_IgA"/>
</dbReference>
<reference evidence="2 3" key="1">
    <citation type="submission" date="2019-03" db="EMBL/GenBank/DDBJ databases">
        <title>Genomic Encyclopedia of Archaeal and Bacterial Type Strains, Phase II (KMG-II): from individual species to whole genera.</title>
        <authorList>
            <person name="Goeker M."/>
        </authorList>
    </citation>
    <scope>NUCLEOTIDE SEQUENCE [LARGE SCALE GENOMIC DNA]</scope>
    <source>
        <strain evidence="2 3">DSM 45499</strain>
    </source>
</reference>
<dbReference type="AlphaFoldDB" id="A0A4R7VQS6"/>
<dbReference type="InterPro" id="IPR024079">
    <property type="entry name" value="MetalloPept_cat_dom_sf"/>
</dbReference>
<comment type="caution">
    <text evidence="2">The sequence shown here is derived from an EMBL/GenBank/DDBJ whole genome shotgun (WGS) entry which is preliminary data.</text>
</comment>
<dbReference type="RefSeq" id="WP_133903516.1">
    <property type="nucleotide sequence ID" value="NZ_SOCP01000005.1"/>
</dbReference>
<protein>
    <submittedName>
        <fullName evidence="2">IgA peptidase M64</fullName>
    </submittedName>
</protein>
<evidence type="ECO:0000256" key="1">
    <source>
        <dbReference type="SAM" id="SignalP"/>
    </source>
</evidence>
<feature type="signal peptide" evidence="1">
    <location>
        <begin position="1"/>
        <end position="24"/>
    </location>
</feature>
<dbReference type="OrthoDB" id="4523226at2"/>
<name>A0A4R7VQS6_9PSEU</name>
<feature type="chain" id="PRO_5020440576" evidence="1">
    <location>
        <begin position="25"/>
        <end position="744"/>
    </location>
</feature>
<sequence>MRTQAVLAALTLAAAVVVAPPATAAPADAKVVPIQVTGDPAKRFNLVVLGDGYTTADMPKFREHVDKHLNVLWTIEPFKSYRSYVNVYAVEITSAESGVDCDPGLDSGEKDTALGMGFWGGCNPSSVQRLLTVNGTAANTYADLVPGTTRGNRQLLALGNSDTYGGAGGANATASGGNALSALITPHELGHSLGGLQDEYDYYARGERGEPYEGGEPDSSHHTLLTEQEMLAQQKKWWRWLGEESESGGPVGRYEGGMYAGTGVWRSSAHSMMKTLGYYFDQIAREQMTQRISAKTNILQDGVPASAPVGADRVLWVETMYPVSHQLDVTWTLDGAPVARGTRNLDLSTVDLSSGVHSVTATVVDPTEFVRDPAIRASAALTRSRTWTVDTSLHTPVVPVEPAFTLSTPTTHPVGATDVVYAEVTHPTDTVHGITWRLDGRQVDPGVNDRAFDLEPLGLTGTHTLTATAGAQTRTWTVDGRDPSVTYALSEPLLSGNGSYVFNGPFTMDLEGGDDTPGYVVREFRTDGDGWFNYFGWPTDPDAPFLFTPQGTEIDSLVYGKLGVPRLSPWDQVPTSYGTHRIDYRSIDPAGNIGTASSFDVTLLPPPPACTTTVTGRHSGPLTVRDGVTCLNGATVTGPVTVLPGASLVATAATVSGPISATRAAVLELFGSTVGGPLTVTGASSDVQILGGTVNGPVTLTGNAAPVLAGATVHGPLSCVGNAAAPDDLSIANRVGGPSVGQCR</sequence>
<dbReference type="EMBL" id="SOCP01000005">
    <property type="protein sequence ID" value="TDV52113.1"/>
    <property type="molecule type" value="Genomic_DNA"/>
</dbReference>
<dbReference type="Proteomes" id="UP000294927">
    <property type="component" value="Unassembled WGS sequence"/>
</dbReference>
<dbReference type="Pfam" id="PF09471">
    <property type="entry name" value="Peptidase_M64"/>
    <property type="match status" value="1"/>
</dbReference>
<dbReference type="GO" id="GO:0008237">
    <property type="term" value="F:metallopeptidase activity"/>
    <property type="evidence" value="ECO:0007669"/>
    <property type="project" value="InterPro"/>
</dbReference>
<evidence type="ECO:0000313" key="2">
    <source>
        <dbReference type="EMBL" id="TDV52113.1"/>
    </source>
</evidence>
<keyword evidence="1" id="KW-0732">Signal</keyword>
<proteinExistence type="predicted"/>
<gene>
    <name evidence="2" type="ORF">CLV71_105244</name>
</gene>
<dbReference type="Gene3D" id="3.40.390.10">
    <property type="entry name" value="Collagenase (Catalytic Domain)"/>
    <property type="match status" value="1"/>
</dbReference>
<keyword evidence="3" id="KW-1185">Reference proteome</keyword>